<feature type="binding site" evidence="8">
    <location>
        <position position="576"/>
    </location>
    <ligand>
        <name>Zn(2+)</name>
        <dbReference type="ChEBI" id="CHEBI:29105"/>
        <label>2</label>
    </ligand>
</feature>
<accession>A0A0A6UIA3</accession>
<feature type="binding site" evidence="8">
    <location>
        <position position="558"/>
    </location>
    <ligand>
        <name>Zn(2+)</name>
        <dbReference type="ChEBI" id="CHEBI:29105"/>
        <label>2</label>
    </ligand>
</feature>
<dbReference type="Pfam" id="PF17764">
    <property type="entry name" value="PriA_3primeBD"/>
    <property type="match status" value="1"/>
</dbReference>
<keyword evidence="7 8" id="KW-0238">DNA-binding</keyword>
<organism evidence="11 12">
    <name type="scientific">Actinoplanes utahensis</name>
    <dbReference type="NCBI Taxonomy" id="1869"/>
    <lineage>
        <taxon>Bacteria</taxon>
        <taxon>Bacillati</taxon>
        <taxon>Actinomycetota</taxon>
        <taxon>Actinomycetes</taxon>
        <taxon>Micromonosporales</taxon>
        <taxon>Micromonosporaceae</taxon>
        <taxon>Actinoplanes</taxon>
    </lineage>
</organism>
<keyword evidence="6 8" id="KW-0067">ATP-binding</keyword>
<evidence type="ECO:0000313" key="12">
    <source>
        <dbReference type="Proteomes" id="UP000054537"/>
    </source>
</evidence>
<gene>
    <name evidence="8" type="primary">priA</name>
    <name evidence="11" type="ORF">MB27_31085</name>
</gene>
<dbReference type="eggNOG" id="COG1198">
    <property type="taxonomic scope" value="Bacteria"/>
</dbReference>
<feature type="compositionally biased region" description="Low complexity" evidence="9">
    <location>
        <begin position="275"/>
        <end position="289"/>
    </location>
</feature>
<comment type="similarity">
    <text evidence="8">Belongs to the helicase family. PriA subfamily.</text>
</comment>
<feature type="binding site" evidence="8">
    <location>
        <position position="588"/>
    </location>
    <ligand>
        <name>Zn(2+)</name>
        <dbReference type="ChEBI" id="CHEBI:29105"/>
        <label>1</label>
    </ligand>
</feature>
<dbReference type="AlphaFoldDB" id="A0A0A6UIA3"/>
<feature type="binding site" evidence="8">
    <location>
        <position position="549"/>
    </location>
    <ligand>
        <name>Zn(2+)</name>
        <dbReference type="ChEBI" id="CHEBI:29105"/>
        <label>1</label>
    </ligand>
</feature>
<comment type="caution">
    <text evidence="11">The sequence shown here is derived from an EMBL/GenBank/DDBJ whole genome shotgun (WGS) entry which is preliminary data.</text>
</comment>
<evidence type="ECO:0000259" key="10">
    <source>
        <dbReference type="Pfam" id="PF17764"/>
    </source>
</evidence>
<feature type="binding site" evidence="8">
    <location>
        <position position="555"/>
    </location>
    <ligand>
        <name>Zn(2+)</name>
        <dbReference type="ChEBI" id="CHEBI:29105"/>
        <label>2</label>
    </ligand>
</feature>
<name>A0A0A6UIA3_ACTUT</name>
<dbReference type="GO" id="GO:1990077">
    <property type="term" value="C:primosome complex"/>
    <property type="evidence" value="ECO:0007669"/>
    <property type="project" value="UniProtKB-UniRule"/>
</dbReference>
<dbReference type="GO" id="GO:0006269">
    <property type="term" value="P:DNA replication, synthesis of primer"/>
    <property type="evidence" value="ECO:0007669"/>
    <property type="project" value="UniProtKB-KW"/>
</dbReference>
<keyword evidence="12" id="KW-1185">Reference proteome</keyword>
<keyword evidence="1 8" id="KW-0639">Primosome</keyword>
<evidence type="ECO:0000256" key="7">
    <source>
        <dbReference type="ARBA" id="ARBA00023125"/>
    </source>
</evidence>
<feature type="region of interest" description="Disordered" evidence="9">
    <location>
        <begin position="122"/>
        <end position="301"/>
    </location>
</feature>
<keyword evidence="4 8" id="KW-0547">Nucleotide-binding</keyword>
<feature type="compositionally biased region" description="Polar residues" evidence="9">
    <location>
        <begin position="171"/>
        <end position="183"/>
    </location>
</feature>
<comment type="function">
    <text evidence="8">Initiates the restart of stalled replication forks, which reloads the replicative helicase on sites other than the origin of replication. Recognizes and binds to abandoned replication forks and remodels them to uncover a helicase loading site. Promotes assembly of the primosome at these replication forks.</text>
</comment>
<keyword evidence="2 8" id="KW-0235">DNA replication</keyword>
<dbReference type="GO" id="GO:0043138">
    <property type="term" value="F:3'-5' DNA helicase activity"/>
    <property type="evidence" value="ECO:0007669"/>
    <property type="project" value="TreeGrafter"/>
</dbReference>
<dbReference type="GO" id="GO:0003677">
    <property type="term" value="F:DNA binding"/>
    <property type="evidence" value="ECO:0007669"/>
    <property type="project" value="UniProtKB-UniRule"/>
</dbReference>
<dbReference type="InterPro" id="IPR041222">
    <property type="entry name" value="PriA_3primeBD"/>
</dbReference>
<evidence type="ECO:0000256" key="6">
    <source>
        <dbReference type="ARBA" id="ARBA00022840"/>
    </source>
</evidence>
<dbReference type="GO" id="GO:0005524">
    <property type="term" value="F:ATP binding"/>
    <property type="evidence" value="ECO:0007669"/>
    <property type="project" value="UniProtKB-UniRule"/>
</dbReference>
<dbReference type="Gene3D" id="3.40.1440.60">
    <property type="entry name" value="PriA, 3(prime) DNA-binding domain"/>
    <property type="match status" value="1"/>
</dbReference>
<dbReference type="InterPro" id="IPR042115">
    <property type="entry name" value="PriA_3primeBD_sf"/>
</dbReference>
<dbReference type="EMBL" id="JRTT01000059">
    <property type="protein sequence ID" value="KHD74059.1"/>
    <property type="molecule type" value="Genomic_DNA"/>
</dbReference>
<evidence type="ECO:0000256" key="9">
    <source>
        <dbReference type="SAM" id="MobiDB-lite"/>
    </source>
</evidence>
<dbReference type="PANTHER" id="PTHR30580">
    <property type="entry name" value="PRIMOSOMAL PROTEIN N"/>
    <property type="match status" value="1"/>
</dbReference>
<protein>
    <recommendedName>
        <fullName evidence="8">Probable replication restart protein PriA</fullName>
    </recommendedName>
    <alternativeName>
        <fullName evidence="8">Putative ATP-dependent DNA helicase PriA</fullName>
    </alternativeName>
</protein>
<evidence type="ECO:0000256" key="2">
    <source>
        <dbReference type="ARBA" id="ARBA00022705"/>
    </source>
</evidence>
<keyword evidence="5 8" id="KW-0862">Zinc</keyword>
<dbReference type="InterPro" id="IPR027417">
    <property type="entry name" value="P-loop_NTPase"/>
</dbReference>
<feature type="domain" description="Primosomal protein N' 3' DNA-binding" evidence="10">
    <location>
        <begin position="20"/>
        <end position="119"/>
    </location>
</feature>
<comment type="cofactor">
    <cofactor evidence="8">
        <name>Zn(2+)</name>
        <dbReference type="ChEBI" id="CHEBI:29105"/>
    </cofactor>
    <text evidence="8">Binds 2 zinc ions per subunit.</text>
</comment>
<dbReference type="HAMAP" id="MF_00983">
    <property type="entry name" value="PriA"/>
    <property type="match status" value="1"/>
</dbReference>
<feature type="binding site" evidence="8">
    <location>
        <position position="573"/>
    </location>
    <ligand>
        <name>Zn(2+)</name>
        <dbReference type="ChEBI" id="CHEBI:29105"/>
        <label>2</label>
    </ligand>
</feature>
<dbReference type="InterPro" id="IPR005259">
    <property type="entry name" value="PriA"/>
</dbReference>
<dbReference type="GO" id="GO:0008270">
    <property type="term" value="F:zinc ion binding"/>
    <property type="evidence" value="ECO:0007669"/>
    <property type="project" value="UniProtKB-UniRule"/>
</dbReference>
<dbReference type="Gene3D" id="3.40.50.300">
    <property type="entry name" value="P-loop containing nucleotide triphosphate hydrolases"/>
    <property type="match status" value="1"/>
</dbReference>
<feature type="binding site" evidence="8">
    <location>
        <position position="585"/>
    </location>
    <ligand>
        <name>Zn(2+)</name>
        <dbReference type="ChEBI" id="CHEBI:29105"/>
        <label>1</label>
    </ligand>
</feature>
<proteinExistence type="inferred from homology"/>
<evidence type="ECO:0000256" key="8">
    <source>
        <dbReference type="HAMAP-Rule" id="MF_00983"/>
    </source>
</evidence>
<reference evidence="11 12" key="1">
    <citation type="submission" date="2014-10" db="EMBL/GenBank/DDBJ databases">
        <title>Draft genome sequence of Actinoplanes utahensis NRRL 12052.</title>
        <authorList>
            <person name="Velasco-Bucheli B."/>
            <person name="del Cerro C."/>
            <person name="Hormigo D."/>
            <person name="Garcia J.L."/>
            <person name="Acebal C."/>
            <person name="Arroyo M."/>
            <person name="de la Mata I."/>
        </authorList>
    </citation>
    <scope>NUCLEOTIDE SEQUENCE [LARGE SCALE GENOMIC DNA]</scope>
    <source>
        <strain evidence="11 12">NRRL 12052</strain>
    </source>
</reference>
<dbReference type="GO" id="GO:0006310">
    <property type="term" value="P:DNA recombination"/>
    <property type="evidence" value="ECO:0007669"/>
    <property type="project" value="InterPro"/>
</dbReference>
<evidence type="ECO:0000256" key="1">
    <source>
        <dbReference type="ARBA" id="ARBA00022515"/>
    </source>
</evidence>
<keyword evidence="3 8" id="KW-0479">Metal-binding</keyword>
<feature type="binding site" evidence="8">
    <location>
        <position position="546"/>
    </location>
    <ligand>
        <name>Zn(2+)</name>
        <dbReference type="ChEBI" id="CHEBI:29105"/>
        <label>1</label>
    </ligand>
</feature>
<comment type="caution">
    <text evidence="8">As this protein does not have any detectable helicase domains, it probably does not have helicase activity.</text>
</comment>
<evidence type="ECO:0000313" key="11">
    <source>
        <dbReference type="EMBL" id="KHD74059.1"/>
    </source>
</evidence>
<dbReference type="GO" id="GO:0006302">
    <property type="term" value="P:double-strand break repair"/>
    <property type="evidence" value="ECO:0007669"/>
    <property type="project" value="InterPro"/>
</dbReference>
<dbReference type="PANTHER" id="PTHR30580:SF0">
    <property type="entry name" value="PRIMOSOMAL PROTEIN N"/>
    <property type="match status" value="1"/>
</dbReference>
<sequence>MGSKGSRSEREPAERLPVARVCVDMPLAHLDRPFDYLIPATDDEAAQPGVRVKVRFAGQLVSGFLLDRVESSEHGGKLAFLEKVVSPERVLDPEIARLARAVADRYAGNLADVLRLAVPPRHARVESQATPPPSAPGQATVPSSAPRPATPPPSAPGQATVPSSAPRPATVPSSVPGQVTVPSSVPGEDAVPGSPQEQAVPPPSVPDPAGSGRFPAVPGDREEPQSGGAEDVPLGLGRAGAGEVRDDSAALASSGTEAEALQHVRAEAEASQQMRGEAAAGGARGGNRPEPARIKAPEAGGWDSYATGPAYLRAVEEGRPARAVWSALPGEDWPLRIAEAAAATVRGGRGVVIVVADARDLERADRALSEVLGEGMHVALNAALGPAVRYRRFLAASRHQVPVVVGTRAAMWAPVADLGLVVIWDDGDDLHSEPRAPYPHARDVLLTRAQMADCAALVGGFARTGEAQLLLETGWAREIVADRAVRRRRAPAISPTGDDSQLARDPGAVTARLPTVAWEAARQALHAGAPVLVQVPRRGYLPSVACAECRAPARCPHCSGPLGLHGARDVPVCHWCGRGSAAWECPNCHERRLRASVIGARRTAEELGRAFAGFRVRTSGRDEVLSTVPAEPALVVATPGAEPVAEGGYGAVLLLDTWALLSRADLRAAEETMRRWLNAAALARSGADGGRVVVVADGSLAPVQSLMRWDPGWFAERELSERRDLGFPPAARMASLTGQTAAVNDLLALARLPDGTEVLGPVPATDDQERMLLRVSRSRAADLAHALHEAASVRSARKAPLPVRVQVDPADLF</sequence>
<evidence type="ECO:0000256" key="5">
    <source>
        <dbReference type="ARBA" id="ARBA00022833"/>
    </source>
</evidence>
<comment type="subunit">
    <text evidence="8">Component of the replication restart primosome.</text>
</comment>
<dbReference type="GO" id="GO:0006270">
    <property type="term" value="P:DNA replication initiation"/>
    <property type="evidence" value="ECO:0007669"/>
    <property type="project" value="TreeGrafter"/>
</dbReference>
<dbReference type="STRING" id="1869.MB27_31085"/>
<evidence type="ECO:0000256" key="4">
    <source>
        <dbReference type="ARBA" id="ARBA00022741"/>
    </source>
</evidence>
<dbReference type="Proteomes" id="UP000054537">
    <property type="component" value="Unassembled WGS sequence"/>
</dbReference>
<evidence type="ECO:0000256" key="3">
    <source>
        <dbReference type="ARBA" id="ARBA00022723"/>
    </source>
</evidence>